<feature type="compositionally biased region" description="Low complexity" evidence="6">
    <location>
        <begin position="505"/>
        <end position="515"/>
    </location>
</feature>
<dbReference type="AlphaFoldDB" id="A0AAV8WK29"/>
<dbReference type="GO" id="GO:0000981">
    <property type="term" value="F:DNA-binding transcription factor activity, RNA polymerase II-specific"/>
    <property type="evidence" value="ECO:0007669"/>
    <property type="project" value="TreeGrafter"/>
</dbReference>
<feature type="region of interest" description="Disordered" evidence="6">
    <location>
        <begin position="31"/>
        <end position="62"/>
    </location>
</feature>
<dbReference type="InterPro" id="IPR000014">
    <property type="entry name" value="PAS"/>
</dbReference>
<comment type="caution">
    <text evidence="8">The sequence shown here is derived from an EMBL/GenBank/DDBJ whole genome shotgun (WGS) entry which is preliminary data.</text>
</comment>
<dbReference type="InterPro" id="IPR035965">
    <property type="entry name" value="PAS-like_dom_sf"/>
</dbReference>
<dbReference type="SUPFAM" id="SSF55785">
    <property type="entry name" value="PYP-like sensor domain (PAS domain)"/>
    <property type="match status" value="1"/>
</dbReference>
<keyword evidence="9" id="KW-1185">Reference proteome</keyword>
<sequence>MVEMTGSSIFDYIHHQDHSEIAEQLGLGLTQGQNLASPGSGSEESTSTAGTNNPDVSTQMALGANPPYKGLDRAFCVRMKSTLTKRGCHFKSSGYRVVLMLSRLRPQYTFSHSRKTQPPLLGMVALAIALPPPSVHEIRLESDMFVTRINFDFKIAHCEPKVADLLDYTAEELTGRNLYSLCHGEDANKLRKCHIDLINKGQVLTHYYRLMNKSGGYTWVQTCATVVCNSKNAEEQNIICVNYVISGREYENVVMDCCQLEENTHLVKREEASSNDPENGSPDADRGDDRNSGGPPNPTHNPSQDLEDTTCAGTGTGTDTGTINKESGDLRTRRLDQIPVSQLQTTPAAADQRKSIPMRRATKRKNTSSDENEDDEATPPHRNSVMSPASSCHSTNGTHPIASTSDSSGTSPKKLEDTASSGTSVKDLENAMSKHLPACKSPTHQPTDFSTDALLKQQQRTTIQWIGAHHQQLQQQGTLPASALLRQLYANRESVIRANVHGITTASSRSGSSTGYYPSDNQVGPLPTPPGSEGSSSYSEHQFLLSQHQNYPTSYSMDYHSAMTPPSSVSPRDKHQQLHAGVTFDSPVPYQDVLRHQYPDSPLPLKPQVYSYVDQPQFYHHGAPGAGFHLYHPSKSTPGAPSNWYSPS</sequence>
<dbReference type="FunFam" id="3.30.450.20:FF:000054">
    <property type="entry name" value="Trachealess, isoform D"/>
    <property type="match status" value="1"/>
</dbReference>
<feature type="compositionally biased region" description="Polar residues" evidence="6">
    <location>
        <begin position="384"/>
        <end position="411"/>
    </location>
</feature>
<feature type="region of interest" description="Disordered" evidence="6">
    <location>
        <begin position="556"/>
        <end position="577"/>
    </location>
</feature>
<comment type="subcellular location">
    <subcellularLocation>
        <location evidence="1">Nucleus</location>
    </subcellularLocation>
</comment>
<dbReference type="Pfam" id="PF08447">
    <property type="entry name" value="PAS_3"/>
    <property type="match status" value="1"/>
</dbReference>
<dbReference type="GO" id="GO:0005634">
    <property type="term" value="C:nucleus"/>
    <property type="evidence" value="ECO:0007669"/>
    <property type="project" value="UniProtKB-SubCell"/>
</dbReference>
<keyword evidence="3" id="KW-0238">DNA-binding</keyword>
<feature type="region of interest" description="Disordered" evidence="6">
    <location>
        <begin position="505"/>
        <end position="540"/>
    </location>
</feature>
<keyword evidence="2" id="KW-0805">Transcription regulation</keyword>
<feature type="region of interest" description="Disordered" evidence="6">
    <location>
        <begin position="268"/>
        <end position="422"/>
    </location>
</feature>
<dbReference type="PROSITE" id="PS50112">
    <property type="entry name" value="PAS"/>
    <property type="match status" value="1"/>
</dbReference>
<dbReference type="SMART" id="SM00091">
    <property type="entry name" value="PAS"/>
    <property type="match status" value="1"/>
</dbReference>
<reference evidence="8" key="1">
    <citation type="journal article" date="2023" name="Insect Mol. Biol.">
        <title>Genome sequencing provides insights into the evolution of gene families encoding plant cell wall-degrading enzymes in longhorned beetles.</title>
        <authorList>
            <person name="Shin N.R."/>
            <person name="Okamura Y."/>
            <person name="Kirsch R."/>
            <person name="Pauchet Y."/>
        </authorList>
    </citation>
    <scope>NUCLEOTIDE SEQUENCE</scope>
    <source>
        <strain evidence="8">RBIC_L_NR</strain>
    </source>
</reference>
<evidence type="ECO:0000256" key="1">
    <source>
        <dbReference type="ARBA" id="ARBA00004123"/>
    </source>
</evidence>
<feature type="compositionally biased region" description="Low complexity" evidence="6">
    <location>
        <begin position="309"/>
        <end position="322"/>
    </location>
</feature>
<evidence type="ECO:0000256" key="6">
    <source>
        <dbReference type="SAM" id="MobiDB-lite"/>
    </source>
</evidence>
<dbReference type="GO" id="GO:0000977">
    <property type="term" value="F:RNA polymerase II transcription regulatory region sequence-specific DNA binding"/>
    <property type="evidence" value="ECO:0007669"/>
    <property type="project" value="TreeGrafter"/>
</dbReference>
<dbReference type="PANTHER" id="PTHR23043:SF26">
    <property type="entry name" value="PROTEIN TRACHEALESS"/>
    <property type="match status" value="1"/>
</dbReference>
<dbReference type="Gene3D" id="3.30.450.20">
    <property type="entry name" value="PAS domain"/>
    <property type="match status" value="2"/>
</dbReference>
<evidence type="ECO:0000313" key="8">
    <source>
        <dbReference type="EMBL" id="KAJ8926954.1"/>
    </source>
</evidence>
<evidence type="ECO:0000259" key="7">
    <source>
        <dbReference type="PROSITE" id="PS50112"/>
    </source>
</evidence>
<dbReference type="NCBIfam" id="TIGR00229">
    <property type="entry name" value="sensory_box"/>
    <property type="match status" value="1"/>
</dbReference>
<gene>
    <name evidence="8" type="ORF">NQ314_020807</name>
</gene>
<evidence type="ECO:0000313" key="9">
    <source>
        <dbReference type="Proteomes" id="UP001162156"/>
    </source>
</evidence>
<organism evidence="8 9">
    <name type="scientific">Rhamnusium bicolor</name>
    <dbReference type="NCBI Taxonomy" id="1586634"/>
    <lineage>
        <taxon>Eukaryota</taxon>
        <taxon>Metazoa</taxon>
        <taxon>Ecdysozoa</taxon>
        <taxon>Arthropoda</taxon>
        <taxon>Hexapoda</taxon>
        <taxon>Insecta</taxon>
        <taxon>Pterygota</taxon>
        <taxon>Neoptera</taxon>
        <taxon>Endopterygota</taxon>
        <taxon>Coleoptera</taxon>
        <taxon>Polyphaga</taxon>
        <taxon>Cucujiformia</taxon>
        <taxon>Chrysomeloidea</taxon>
        <taxon>Cerambycidae</taxon>
        <taxon>Lepturinae</taxon>
        <taxon>Rhagiini</taxon>
        <taxon>Rhamnusium</taxon>
    </lineage>
</organism>
<name>A0AAV8WK29_9CUCU</name>
<dbReference type="CDD" id="cd00130">
    <property type="entry name" value="PAS"/>
    <property type="match status" value="1"/>
</dbReference>
<dbReference type="InterPro" id="IPR001610">
    <property type="entry name" value="PAC"/>
</dbReference>
<feature type="domain" description="PAS" evidence="7">
    <location>
        <begin position="146"/>
        <end position="201"/>
    </location>
</feature>
<evidence type="ECO:0000256" key="2">
    <source>
        <dbReference type="ARBA" id="ARBA00023015"/>
    </source>
</evidence>
<feature type="compositionally biased region" description="Low complexity" evidence="6">
    <location>
        <begin position="31"/>
        <end position="51"/>
    </location>
</feature>
<keyword evidence="5" id="KW-0539">Nucleus</keyword>
<feature type="compositionally biased region" description="Basic and acidic residues" evidence="6">
    <location>
        <begin position="326"/>
        <end position="336"/>
    </location>
</feature>
<dbReference type="GO" id="GO:0010557">
    <property type="term" value="P:positive regulation of macromolecule biosynthetic process"/>
    <property type="evidence" value="ECO:0007669"/>
    <property type="project" value="UniProtKB-ARBA"/>
</dbReference>
<dbReference type="Proteomes" id="UP001162156">
    <property type="component" value="Unassembled WGS sequence"/>
</dbReference>
<dbReference type="SMART" id="SM00086">
    <property type="entry name" value="PAC"/>
    <property type="match status" value="1"/>
</dbReference>
<dbReference type="InterPro" id="IPR013655">
    <property type="entry name" value="PAS_fold_3"/>
</dbReference>
<dbReference type="PANTHER" id="PTHR23043">
    <property type="entry name" value="HYPOXIA-INDUCIBLE FACTOR 1 ALPHA"/>
    <property type="match status" value="1"/>
</dbReference>
<protein>
    <recommendedName>
        <fullName evidence="7">PAS domain-containing protein</fullName>
    </recommendedName>
</protein>
<accession>A0AAV8WK29</accession>
<keyword evidence="4" id="KW-0804">Transcription</keyword>
<evidence type="ECO:0000256" key="5">
    <source>
        <dbReference type="ARBA" id="ARBA00023242"/>
    </source>
</evidence>
<dbReference type="EMBL" id="JANEYF010005770">
    <property type="protein sequence ID" value="KAJ8926954.1"/>
    <property type="molecule type" value="Genomic_DNA"/>
</dbReference>
<proteinExistence type="predicted"/>
<evidence type="ECO:0000256" key="4">
    <source>
        <dbReference type="ARBA" id="ARBA00023163"/>
    </source>
</evidence>
<feature type="compositionally biased region" description="Basic residues" evidence="6">
    <location>
        <begin position="356"/>
        <end position="366"/>
    </location>
</feature>
<evidence type="ECO:0000256" key="3">
    <source>
        <dbReference type="ARBA" id="ARBA00023125"/>
    </source>
</evidence>